<comment type="caution">
    <text evidence="2">The sequence shown here is derived from an EMBL/GenBank/DDBJ whole genome shotgun (WGS) entry which is preliminary data.</text>
</comment>
<dbReference type="PANTHER" id="PTHR12905">
    <property type="entry name" value="METALLOPHOSPHOESTERASE"/>
    <property type="match status" value="1"/>
</dbReference>
<name>A0A812SCY4_9DINO</name>
<dbReference type="Pfam" id="PF00149">
    <property type="entry name" value="Metallophos"/>
    <property type="match status" value="1"/>
</dbReference>
<dbReference type="InterPro" id="IPR029052">
    <property type="entry name" value="Metallo-depent_PP-like"/>
</dbReference>
<dbReference type="OrthoDB" id="630188at2759"/>
<keyword evidence="3" id="KW-1185">Reference proteome</keyword>
<organism evidence="2 3">
    <name type="scientific">Symbiodinium natans</name>
    <dbReference type="NCBI Taxonomy" id="878477"/>
    <lineage>
        <taxon>Eukaryota</taxon>
        <taxon>Sar</taxon>
        <taxon>Alveolata</taxon>
        <taxon>Dinophyceae</taxon>
        <taxon>Suessiales</taxon>
        <taxon>Symbiodiniaceae</taxon>
        <taxon>Symbiodinium</taxon>
    </lineage>
</organism>
<evidence type="ECO:0000313" key="2">
    <source>
        <dbReference type="EMBL" id="CAE7470289.1"/>
    </source>
</evidence>
<dbReference type="Gene3D" id="3.60.21.10">
    <property type="match status" value="1"/>
</dbReference>
<sequence>MAGGDTHGLHDLIPPEHRPVADVLLHAGFRRGACDAVRCQSCPECLRLGGDFTNTGELEQVKSLGKWLAAYPAKEKIVIAGNHDITFHEQYYKDRGARRFHRGGAYDCSKVRRSLEGCTYLEDSSADVCGYKVYGSPWQPEFCDWAFNLPRGDEIRKKWEAIPTDTDILLVHGPPAGHGDRCRHGRVGCQDLLEEVQRRAISVVVAGHLHEDHGTTTDEVTLFVNASTCTSEYNPTQRPIVFDLPPRELLRPVTEAAASGRLAPHWST</sequence>
<feature type="domain" description="Calcineurin-like phosphoesterase" evidence="1">
    <location>
        <begin position="48"/>
        <end position="211"/>
    </location>
</feature>
<dbReference type="InterPro" id="IPR004843">
    <property type="entry name" value="Calcineurin-like_PHP"/>
</dbReference>
<reference evidence="2" key="1">
    <citation type="submission" date="2021-02" db="EMBL/GenBank/DDBJ databases">
        <authorList>
            <person name="Dougan E. K."/>
            <person name="Rhodes N."/>
            <person name="Thang M."/>
            <person name="Chan C."/>
        </authorList>
    </citation>
    <scope>NUCLEOTIDE SEQUENCE</scope>
</reference>
<evidence type="ECO:0000313" key="3">
    <source>
        <dbReference type="Proteomes" id="UP000604046"/>
    </source>
</evidence>
<dbReference type="AlphaFoldDB" id="A0A812SCY4"/>
<dbReference type="SUPFAM" id="SSF56300">
    <property type="entry name" value="Metallo-dependent phosphatases"/>
    <property type="match status" value="1"/>
</dbReference>
<accession>A0A812SCY4</accession>
<dbReference type="GO" id="GO:0016787">
    <property type="term" value="F:hydrolase activity"/>
    <property type="evidence" value="ECO:0007669"/>
    <property type="project" value="InterPro"/>
</dbReference>
<gene>
    <name evidence="2" type="primary">MPPED1</name>
    <name evidence="2" type="ORF">SNAT2548_LOCUS26375</name>
</gene>
<dbReference type="InterPro" id="IPR051693">
    <property type="entry name" value="UPF0046_metallophosphoest"/>
</dbReference>
<dbReference type="Proteomes" id="UP000604046">
    <property type="component" value="Unassembled WGS sequence"/>
</dbReference>
<protein>
    <submittedName>
        <fullName evidence="2">MPPED1 protein</fullName>
    </submittedName>
</protein>
<evidence type="ECO:0000259" key="1">
    <source>
        <dbReference type="Pfam" id="PF00149"/>
    </source>
</evidence>
<dbReference type="EMBL" id="CAJNDS010002429">
    <property type="protein sequence ID" value="CAE7470289.1"/>
    <property type="molecule type" value="Genomic_DNA"/>
</dbReference>
<proteinExistence type="predicted"/>
<dbReference type="PANTHER" id="PTHR12905:SF0">
    <property type="entry name" value="CALCINEURIN-LIKE PHOSPHOESTERASE DOMAIN-CONTAINING PROTEIN"/>
    <property type="match status" value="1"/>
</dbReference>